<evidence type="ECO:0000313" key="6">
    <source>
        <dbReference type="EMBL" id="PAU99021.1"/>
    </source>
</evidence>
<evidence type="ECO:0000256" key="4">
    <source>
        <dbReference type="HAMAP-Rule" id="MF_00688"/>
    </source>
</evidence>
<organism evidence="6 7">
    <name type="scientific">Paracoccus salipaludis</name>
    <dbReference type="NCBI Taxonomy" id="2032623"/>
    <lineage>
        <taxon>Bacteria</taxon>
        <taxon>Pseudomonadati</taxon>
        <taxon>Pseudomonadota</taxon>
        <taxon>Alphaproteobacteria</taxon>
        <taxon>Rhodobacterales</taxon>
        <taxon>Paracoccaceae</taxon>
        <taxon>Paracoccus</taxon>
    </lineage>
</organism>
<dbReference type="GO" id="GO:0005737">
    <property type="term" value="C:cytoplasm"/>
    <property type="evidence" value="ECO:0007669"/>
    <property type="project" value="UniProtKB-SubCell"/>
</dbReference>
<name>A0A2A2GNE5_9RHOB</name>
<dbReference type="PANTHER" id="PTHR30098:SF2">
    <property type="entry name" value="LEUCYL_PHENYLALANYL-TRNA--PROTEIN TRANSFERASE"/>
    <property type="match status" value="1"/>
</dbReference>
<comment type="function">
    <text evidence="4">Functions in the N-end rule pathway of protein degradation where it conjugates Leu, Phe and, less efficiently, Met from aminoacyl-tRNAs to the N-termini of proteins containing an N-terminal arginine or lysine.</text>
</comment>
<comment type="catalytic activity">
    <reaction evidence="4">
        <text>L-phenylalanyl-tRNA(Phe) + an N-terminal L-alpha-aminoacyl-[protein] = an N-terminal L-phenylalanyl-L-alpha-aminoacyl-[protein] + tRNA(Phe)</text>
        <dbReference type="Rhea" id="RHEA:43632"/>
        <dbReference type="Rhea" id="RHEA-COMP:9668"/>
        <dbReference type="Rhea" id="RHEA-COMP:9699"/>
        <dbReference type="Rhea" id="RHEA-COMP:10636"/>
        <dbReference type="Rhea" id="RHEA-COMP:10637"/>
        <dbReference type="ChEBI" id="CHEBI:78442"/>
        <dbReference type="ChEBI" id="CHEBI:78531"/>
        <dbReference type="ChEBI" id="CHEBI:78597"/>
        <dbReference type="ChEBI" id="CHEBI:83561"/>
        <dbReference type="EC" id="2.3.2.6"/>
    </reaction>
</comment>
<comment type="similarity">
    <text evidence="4">Belongs to the L/F-transferase family.</text>
</comment>
<dbReference type="HAMAP" id="MF_00688">
    <property type="entry name" value="Leu_Phe_trans"/>
    <property type="match status" value="1"/>
</dbReference>
<comment type="catalytic activity">
    <reaction evidence="4">
        <text>N-terminal L-lysyl-[protein] + L-leucyl-tRNA(Leu) = N-terminal L-leucyl-L-lysyl-[protein] + tRNA(Leu) + H(+)</text>
        <dbReference type="Rhea" id="RHEA:12340"/>
        <dbReference type="Rhea" id="RHEA-COMP:9613"/>
        <dbReference type="Rhea" id="RHEA-COMP:9622"/>
        <dbReference type="Rhea" id="RHEA-COMP:12670"/>
        <dbReference type="Rhea" id="RHEA-COMP:12671"/>
        <dbReference type="ChEBI" id="CHEBI:15378"/>
        <dbReference type="ChEBI" id="CHEBI:65249"/>
        <dbReference type="ChEBI" id="CHEBI:78442"/>
        <dbReference type="ChEBI" id="CHEBI:78494"/>
        <dbReference type="ChEBI" id="CHEBI:133043"/>
        <dbReference type="EC" id="2.3.2.6"/>
    </reaction>
</comment>
<evidence type="ECO:0000256" key="2">
    <source>
        <dbReference type="ARBA" id="ARBA00022679"/>
    </source>
</evidence>
<dbReference type="Proteomes" id="UP000218023">
    <property type="component" value="Unassembled WGS sequence"/>
</dbReference>
<keyword evidence="3 4" id="KW-0012">Acyltransferase</keyword>
<feature type="region of interest" description="Disordered" evidence="5">
    <location>
        <begin position="189"/>
        <end position="240"/>
    </location>
</feature>
<feature type="compositionally biased region" description="Low complexity" evidence="5">
    <location>
        <begin position="208"/>
        <end position="225"/>
    </location>
</feature>
<accession>A0A2A2GNE5</accession>
<dbReference type="AlphaFoldDB" id="A0A2A2GNE5"/>
<dbReference type="GO" id="GO:0030163">
    <property type="term" value="P:protein catabolic process"/>
    <property type="evidence" value="ECO:0007669"/>
    <property type="project" value="UniProtKB-UniRule"/>
</dbReference>
<proteinExistence type="inferred from homology"/>
<dbReference type="EMBL" id="NSJZ01000001">
    <property type="protein sequence ID" value="PAU99021.1"/>
    <property type="molecule type" value="Genomic_DNA"/>
</dbReference>
<keyword evidence="7" id="KW-1185">Reference proteome</keyword>
<dbReference type="RefSeq" id="WP_095638741.1">
    <property type="nucleotide sequence ID" value="NZ_NSJZ01000001.1"/>
</dbReference>
<evidence type="ECO:0000256" key="1">
    <source>
        <dbReference type="ARBA" id="ARBA00022490"/>
    </source>
</evidence>
<dbReference type="SUPFAM" id="SSF55729">
    <property type="entry name" value="Acyl-CoA N-acyltransferases (Nat)"/>
    <property type="match status" value="1"/>
</dbReference>
<dbReference type="OrthoDB" id="9790282at2"/>
<evidence type="ECO:0000313" key="7">
    <source>
        <dbReference type="Proteomes" id="UP000218023"/>
    </source>
</evidence>
<dbReference type="GO" id="GO:0008914">
    <property type="term" value="F:leucyl-tRNA--protein transferase activity"/>
    <property type="evidence" value="ECO:0007669"/>
    <property type="project" value="UniProtKB-UniRule"/>
</dbReference>
<keyword evidence="2 4" id="KW-0808">Transferase</keyword>
<dbReference type="InterPro" id="IPR004616">
    <property type="entry name" value="Leu/Phe-tRNA_Trfase"/>
</dbReference>
<keyword evidence="1 4" id="KW-0963">Cytoplasm</keyword>
<dbReference type="Pfam" id="PF03588">
    <property type="entry name" value="Leu_Phe_trans"/>
    <property type="match status" value="1"/>
</dbReference>
<reference evidence="6 7" key="1">
    <citation type="submission" date="2017-09" db="EMBL/GenBank/DDBJ databases">
        <title>Paracoccus alkalisoli sp. nov., isolated from saline alkaline soil.</title>
        <authorList>
            <person name="Dong X."/>
            <person name="Zhang G."/>
        </authorList>
    </citation>
    <scope>NUCLEOTIDE SEQUENCE [LARGE SCALE GENOMIC DNA]</scope>
    <source>
        <strain evidence="6 7">WN007</strain>
    </source>
</reference>
<dbReference type="Gene3D" id="3.40.630.70">
    <property type="entry name" value="Leucyl/phenylalanyl-tRNA-protein transferase, C-terminal domain"/>
    <property type="match status" value="1"/>
</dbReference>
<gene>
    <name evidence="4" type="primary">aat</name>
    <name evidence="6" type="ORF">CK240_02570</name>
</gene>
<comment type="catalytic activity">
    <reaction evidence="4">
        <text>N-terminal L-arginyl-[protein] + L-leucyl-tRNA(Leu) = N-terminal L-leucyl-L-arginyl-[protein] + tRNA(Leu) + H(+)</text>
        <dbReference type="Rhea" id="RHEA:50416"/>
        <dbReference type="Rhea" id="RHEA-COMP:9613"/>
        <dbReference type="Rhea" id="RHEA-COMP:9622"/>
        <dbReference type="Rhea" id="RHEA-COMP:12672"/>
        <dbReference type="Rhea" id="RHEA-COMP:12673"/>
        <dbReference type="ChEBI" id="CHEBI:15378"/>
        <dbReference type="ChEBI" id="CHEBI:64719"/>
        <dbReference type="ChEBI" id="CHEBI:78442"/>
        <dbReference type="ChEBI" id="CHEBI:78494"/>
        <dbReference type="ChEBI" id="CHEBI:133044"/>
        <dbReference type="EC" id="2.3.2.6"/>
    </reaction>
</comment>
<dbReference type="EC" id="2.3.2.6" evidence="4"/>
<comment type="caution">
    <text evidence="6">The sequence shown here is derived from an EMBL/GenBank/DDBJ whole genome shotgun (WGS) entry which is preliminary data.</text>
</comment>
<evidence type="ECO:0000256" key="5">
    <source>
        <dbReference type="SAM" id="MobiDB-lite"/>
    </source>
</evidence>
<dbReference type="InterPro" id="IPR042203">
    <property type="entry name" value="Leu/Phe-tRNA_Trfase_C"/>
</dbReference>
<protein>
    <recommendedName>
        <fullName evidence="4">Leucyl/phenylalanyl-tRNA--protein transferase</fullName>
        <ecNumber evidence="4">2.3.2.6</ecNumber>
    </recommendedName>
    <alternativeName>
        <fullName evidence="4">L/F-transferase</fullName>
    </alternativeName>
    <alternativeName>
        <fullName evidence="4">Leucyltransferase</fullName>
    </alternativeName>
    <alternativeName>
        <fullName evidence="4">Phenyalanyltransferase</fullName>
    </alternativeName>
</protein>
<dbReference type="InterPro" id="IPR016181">
    <property type="entry name" value="Acyl_CoA_acyltransferase"/>
</dbReference>
<dbReference type="NCBIfam" id="TIGR00667">
    <property type="entry name" value="aat"/>
    <property type="match status" value="1"/>
</dbReference>
<sequence length="240" mass="25445">MLTAGMLLRGYANGVFPMAYSADDPQLYWFDPPRRGILPVGGVHASRSLIRSLARGGWSADASPDFDAIVRACADRPETWINAPLRRLYAELHALGHAHALAVMQNGQLAGGIFGVTLGGAFFGESMFSTRTNGSKMALVWISDHLARCGFTLFDTQYLTPHLATMGGREISRLDYQSRLARALPRTADFRARPPASGEALLAGLRQPPESSPSSSSSTGANSPSGPMPSPPSGSAVSGT</sequence>
<comment type="subcellular location">
    <subcellularLocation>
        <location evidence="4">Cytoplasm</location>
    </subcellularLocation>
</comment>
<evidence type="ECO:0000256" key="3">
    <source>
        <dbReference type="ARBA" id="ARBA00023315"/>
    </source>
</evidence>
<dbReference type="PANTHER" id="PTHR30098">
    <property type="entry name" value="LEUCYL/PHENYLALANYL-TRNA--PROTEIN TRANSFERASE"/>
    <property type="match status" value="1"/>
</dbReference>